<name>A0A8B6DVE8_MYTGA</name>
<gene>
    <name evidence="2" type="ORF">MGAL_10B087739</name>
</gene>
<dbReference type="OrthoDB" id="6099832at2759"/>
<keyword evidence="3" id="KW-1185">Reference proteome</keyword>
<dbReference type="InterPro" id="IPR051077">
    <property type="entry name" value="Ca-dependent_lectin"/>
</dbReference>
<feature type="signal peptide" evidence="1">
    <location>
        <begin position="1"/>
        <end position="20"/>
    </location>
</feature>
<comment type="caution">
    <text evidence="2">The sequence shown here is derived from an EMBL/GenBank/DDBJ whole genome shotgun (WGS) entry which is preliminary data.</text>
</comment>
<evidence type="ECO:0000313" key="3">
    <source>
        <dbReference type="Proteomes" id="UP000596742"/>
    </source>
</evidence>
<protein>
    <submittedName>
        <fullName evidence="2">Uncharacterized protein</fullName>
    </submittedName>
</protein>
<evidence type="ECO:0000313" key="2">
    <source>
        <dbReference type="EMBL" id="VDI24091.1"/>
    </source>
</evidence>
<dbReference type="EMBL" id="UYJE01004003">
    <property type="protein sequence ID" value="VDI24091.1"/>
    <property type="molecule type" value="Genomic_DNA"/>
</dbReference>
<feature type="chain" id="PRO_5033027569" evidence="1">
    <location>
        <begin position="21"/>
        <end position="264"/>
    </location>
</feature>
<keyword evidence="1" id="KW-0732">Signal</keyword>
<dbReference type="AlphaFoldDB" id="A0A8B6DVE8"/>
<reference evidence="2" key="1">
    <citation type="submission" date="2018-11" db="EMBL/GenBank/DDBJ databases">
        <authorList>
            <person name="Alioto T."/>
            <person name="Alioto T."/>
        </authorList>
    </citation>
    <scope>NUCLEOTIDE SEQUENCE</scope>
</reference>
<sequence length="264" mass="29311">MNVTMKFVICIACFWTLCLTCNTAEHAVMNEKSKRLLLNDPDAILARLTHMENEISQLKIENQNLRQIIIHSCNTYNIVYLGFGSTFVRWGRTTCPGSNTDLVYSGYTAGQSYYHTGSTSYYGGPSNTLCLPSNLEISNDTFSQTDSLLHGSEYERNIFAYDSADEDIPCAVCRSKTASTTLMIPGRKSCFSGWSFEYTGLLASGSVFHGPSSYICIDSHPEYLQAGKENKNGHLFYAVGFKCGSLPCPPYHDDRAAYCVICSK</sequence>
<accession>A0A8B6DVE8</accession>
<dbReference type="GO" id="GO:0005615">
    <property type="term" value="C:extracellular space"/>
    <property type="evidence" value="ECO:0007669"/>
    <property type="project" value="TreeGrafter"/>
</dbReference>
<organism evidence="2 3">
    <name type="scientific">Mytilus galloprovincialis</name>
    <name type="common">Mediterranean mussel</name>
    <dbReference type="NCBI Taxonomy" id="29158"/>
    <lineage>
        <taxon>Eukaryota</taxon>
        <taxon>Metazoa</taxon>
        <taxon>Spiralia</taxon>
        <taxon>Lophotrochozoa</taxon>
        <taxon>Mollusca</taxon>
        <taxon>Bivalvia</taxon>
        <taxon>Autobranchia</taxon>
        <taxon>Pteriomorphia</taxon>
        <taxon>Mytilida</taxon>
        <taxon>Mytiloidea</taxon>
        <taxon>Mytilidae</taxon>
        <taxon>Mytilinae</taxon>
        <taxon>Mytilus</taxon>
    </lineage>
</organism>
<dbReference type="PANTHER" id="PTHR24024">
    <property type="entry name" value="PULMONARY SURFACTANT-ASSOCIATED PROTEIN A"/>
    <property type="match status" value="1"/>
</dbReference>
<dbReference type="Proteomes" id="UP000596742">
    <property type="component" value="Unassembled WGS sequence"/>
</dbReference>
<evidence type="ECO:0000256" key="1">
    <source>
        <dbReference type="SAM" id="SignalP"/>
    </source>
</evidence>
<dbReference type="PANTHER" id="PTHR24024:SF18">
    <property type="entry name" value="SHORT-CHAIN COLLAGEN C4-LIKE"/>
    <property type="match status" value="1"/>
</dbReference>
<proteinExistence type="predicted"/>